<evidence type="ECO:0000313" key="3">
    <source>
        <dbReference type="Proteomes" id="UP000243217"/>
    </source>
</evidence>
<feature type="transmembrane region" description="Helical" evidence="1">
    <location>
        <begin position="20"/>
        <end position="40"/>
    </location>
</feature>
<organism evidence="2 3">
    <name type="scientific">Thraustotheca clavata</name>
    <dbReference type="NCBI Taxonomy" id="74557"/>
    <lineage>
        <taxon>Eukaryota</taxon>
        <taxon>Sar</taxon>
        <taxon>Stramenopiles</taxon>
        <taxon>Oomycota</taxon>
        <taxon>Saprolegniomycetes</taxon>
        <taxon>Saprolegniales</taxon>
        <taxon>Achlyaceae</taxon>
        <taxon>Thraustotheca</taxon>
    </lineage>
</organism>
<feature type="transmembrane region" description="Helical" evidence="1">
    <location>
        <begin position="582"/>
        <end position="601"/>
    </location>
</feature>
<dbReference type="EMBL" id="JNBS01004845">
    <property type="protein sequence ID" value="OQR82070.1"/>
    <property type="molecule type" value="Genomic_DNA"/>
</dbReference>
<evidence type="ECO:0000256" key="1">
    <source>
        <dbReference type="SAM" id="Phobius"/>
    </source>
</evidence>
<sequence>MSSEIRPFETLDVKHSHRWYQLLSLIWLWLSFTFSVWYLYLLAPSFANDLWWPNYNASGSQAFLIDTINYLIKVNQNMGNVDITSVLNDHDYGNEVTYPNIYPIEGAAILTNQLTSLSHAIPAIRNMSTKYNLWIPTLYCWVDFSKQWEVATTDQRQQRCYTKFKHNAAMYLEGVLRNTQWSKFIASFGGPGNLFTIGIQLALEETSAGQIWLNTTSSCNTTLEQELIYWESFNVSIFQIQWQNAILSGIDENIMLINAFGIEKPVQIHTTAKVAGPWTSVIFNVFFSNDLLFITEVCNASLVRQSSKYFSDIGCYQPPTFEVLMGLYDTSGNYVNQTGLIRDRIGPYLSVDMWIPDVPAELVKMVSLFDKSLTSNLSNSDTLKHNYKSLPTYTFSPMPPSWNGDYYYYGGNPMCLSGSAQIFPQQTFATTDACNAPIPFNITPTKRSLLFGLSMTNYSIKTICNSDMSPLICLSILSQALESQISIDTHDVENVTNTINHLNITLMQFATNYNQTNWTLLLQPLLLHEWDFYGWTMLYDWVIGTREVVAFEGDNGTLVLISDMYPTTSNSPSVDTMTHSSYLIFYLVVYFSMILGLLAFASTVAAMSCRFKFDAINLIFLNRVGGSTWLGRPLMFLRGCTAILLLSTAPLVLTNYQGFTKFEPTRRSWIETLVLINEANWVTYVITEVLLIMNPKGIQVSGCLSCGVVWLIYLCIDVIAPISATTQLSRTCSAQDFYLQLHCSGSIVSIGDYSRACLLLVVPVIVVAVITLCVSVLKISHKDSQAPYYPGVAEAFFLSCGRDPLANLLAGLVPWTKHRVFNFNLWLITSSSITSPKIAQLPPGELIVSRWHTWNQRMWNIAGTIYIVAAIYSSVSYFNIAQVNWANDLIWPGFNMTGTHQFLANWFIRNIMSAAPAGSYRLDQPSLNSLGNYNMSSAVLIPSHYFGFRVQYTNLTNLVDVIYGLRQSDACMAPWIFTQYCYVDFQQRWEMANSHKRQARCTLMTHNGAIFLESLLRNIHWDDWMHCWGDAFQIAVANELRQTVNGQHFLHLLSSDKLDVINEASYWNQFGIVI</sequence>
<dbReference type="OrthoDB" id="73567at2759"/>
<feature type="transmembrane region" description="Helical" evidence="1">
    <location>
        <begin position="636"/>
        <end position="656"/>
    </location>
</feature>
<proteinExistence type="predicted"/>
<keyword evidence="1" id="KW-1133">Transmembrane helix</keyword>
<name>A0A1V9Y8L4_9STRA</name>
<protein>
    <recommendedName>
        <fullName evidence="4">Transmembrane protein</fullName>
    </recommendedName>
</protein>
<dbReference type="AlphaFoldDB" id="A0A1V9Y8L4"/>
<feature type="transmembrane region" description="Helical" evidence="1">
    <location>
        <begin position="756"/>
        <end position="777"/>
    </location>
</feature>
<keyword evidence="3" id="KW-1185">Reference proteome</keyword>
<keyword evidence="1" id="KW-0472">Membrane</keyword>
<gene>
    <name evidence="2" type="ORF">THRCLA_11159</name>
</gene>
<keyword evidence="1" id="KW-0812">Transmembrane</keyword>
<evidence type="ECO:0000313" key="2">
    <source>
        <dbReference type="EMBL" id="OQR82070.1"/>
    </source>
</evidence>
<reference evidence="2 3" key="1">
    <citation type="journal article" date="2014" name="Genome Biol. Evol.">
        <title>The secreted proteins of Achlya hypogyna and Thraustotheca clavata identify the ancestral oomycete secretome and reveal gene acquisitions by horizontal gene transfer.</title>
        <authorList>
            <person name="Misner I."/>
            <person name="Blouin N."/>
            <person name="Leonard G."/>
            <person name="Richards T.A."/>
            <person name="Lane C.E."/>
        </authorList>
    </citation>
    <scope>NUCLEOTIDE SEQUENCE [LARGE SCALE GENOMIC DNA]</scope>
    <source>
        <strain evidence="2 3">ATCC 34112</strain>
    </source>
</reference>
<evidence type="ECO:0008006" key="4">
    <source>
        <dbReference type="Google" id="ProtNLM"/>
    </source>
</evidence>
<dbReference type="Proteomes" id="UP000243217">
    <property type="component" value="Unassembled WGS sequence"/>
</dbReference>
<comment type="caution">
    <text evidence="2">The sequence shown here is derived from an EMBL/GenBank/DDBJ whole genome shotgun (WGS) entry which is preliminary data.</text>
</comment>
<accession>A0A1V9Y8L4</accession>
<feature type="transmembrane region" description="Helical" evidence="1">
    <location>
        <begin position="698"/>
        <end position="720"/>
    </location>
</feature>